<comment type="caution">
    <text evidence="2">The sequence shown here is derived from an EMBL/GenBank/DDBJ whole genome shotgun (WGS) entry which is preliminary data.</text>
</comment>
<dbReference type="InterPro" id="IPR005135">
    <property type="entry name" value="Endo/exonuclease/phosphatase"/>
</dbReference>
<dbReference type="EMBL" id="WIBF01000014">
    <property type="protein sequence ID" value="MQQ10406.1"/>
    <property type="molecule type" value="Genomic_DNA"/>
</dbReference>
<dbReference type="Gene3D" id="3.60.10.10">
    <property type="entry name" value="Endonuclease/exonuclease/phosphatase"/>
    <property type="match status" value="1"/>
</dbReference>
<gene>
    <name evidence="2" type="ORF">GFB49_18210</name>
</gene>
<proteinExistence type="predicted"/>
<organism evidence="2 3">
    <name type="scientific">Tritonibacter litoralis</name>
    <dbReference type="NCBI Taxonomy" id="2662264"/>
    <lineage>
        <taxon>Bacteria</taxon>
        <taxon>Pseudomonadati</taxon>
        <taxon>Pseudomonadota</taxon>
        <taxon>Alphaproteobacteria</taxon>
        <taxon>Rhodobacterales</taxon>
        <taxon>Paracoccaceae</taxon>
        <taxon>Tritonibacter</taxon>
    </lineage>
</organism>
<sequence length="345" mass="38007">MKGWISALILFLLPISLRAEPLRIATFSTELSQKGPGLLLREITNARSSHVASALAVIAANDPDILVLQGIDWDFNERTARALQMRLSDQGLSYPFWFTARPNSGLATGLDMDGDRRTGGPRDAQGYGDFTGAHGMLVLSRYPLITEALRDFTDILWADLPWADLPTYPDGTPFPSQVAQTQQRLSSTNHWILPVIGPNDRRLDLMIFSATPPVFDGAEDRNGKRNHDEIALWQHVLDGQFGPQPKAPVVVIGNANLDPAKGDGRHVAIQALRSHPRLQDPAPSSPQAGTATVDWEQTGPMRVDYILPDAQLTVTRSGVHWPQSQDDPAAYASRHRLVWVDLDLP</sequence>
<keyword evidence="2" id="KW-0378">Hydrolase</keyword>
<keyword evidence="3" id="KW-1185">Reference proteome</keyword>
<keyword evidence="2" id="KW-0540">Nuclease</keyword>
<keyword evidence="2" id="KW-0269">Exonuclease</keyword>
<dbReference type="AlphaFoldDB" id="A0A843YGW8"/>
<evidence type="ECO:0000313" key="2">
    <source>
        <dbReference type="EMBL" id="MQQ10406.1"/>
    </source>
</evidence>
<reference evidence="2 3" key="1">
    <citation type="submission" date="2019-10" db="EMBL/GenBank/DDBJ databases">
        <title>Epibacterium sp. nov., isolated from seawater.</title>
        <authorList>
            <person name="Zhang X."/>
            <person name="Li N."/>
        </authorList>
    </citation>
    <scope>NUCLEOTIDE SEQUENCE [LARGE SCALE GENOMIC DNA]</scope>
    <source>
        <strain evidence="2 3">SM1979</strain>
    </source>
</reference>
<keyword evidence="2" id="KW-0255">Endonuclease</keyword>
<evidence type="ECO:0000259" key="1">
    <source>
        <dbReference type="Pfam" id="PF03372"/>
    </source>
</evidence>
<dbReference type="RefSeq" id="WP_153217384.1">
    <property type="nucleotide sequence ID" value="NZ_WIBF01000014.1"/>
</dbReference>
<evidence type="ECO:0000313" key="3">
    <source>
        <dbReference type="Proteomes" id="UP000444174"/>
    </source>
</evidence>
<dbReference type="GO" id="GO:0004519">
    <property type="term" value="F:endonuclease activity"/>
    <property type="evidence" value="ECO:0007669"/>
    <property type="project" value="UniProtKB-KW"/>
</dbReference>
<protein>
    <submittedName>
        <fullName evidence="2">Endonuclease/exonuclease/phosphatase family protein</fullName>
    </submittedName>
</protein>
<dbReference type="SUPFAM" id="SSF56219">
    <property type="entry name" value="DNase I-like"/>
    <property type="match status" value="1"/>
</dbReference>
<dbReference type="Proteomes" id="UP000444174">
    <property type="component" value="Unassembled WGS sequence"/>
</dbReference>
<dbReference type="GO" id="GO:0004527">
    <property type="term" value="F:exonuclease activity"/>
    <property type="evidence" value="ECO:0007669"/>
    <property type="project" value="UniProtKB-KW"/>
</dbReference>
<accession>A0A843YGW8</accession>
<dbReference type="InterPro" id="IPR036691">
    <property type="entry name" value="Endo/exonu/phosph_ase_sf"/>
</dbReference>
<name>A0A843YGW8_9RHOB</name>
<feature type="domain" description="Endonuclease/exonuclease/phosphatase" evidence="1">
    <location>
        <begin position="54"/>
        <end position="335"/>
    </location>
</feature>
<dbReference type="Pfam" id="PF03372">
    <property type="entry name" value="Exo_endo_phos"/>
    <property type="match status" value="1"/>
</dbReference>